<proteinExistence type="predicted"/>
<keyword evidence="2" id="KW-0547">Nucleotide-binding</keyword>
<accession>A0A174R7U1</accession>
<organism evidence="2 3">
    <name type="scientific">Blautia wexlerae</name>
    <dbReference type="NCBI Taxonomy" id="418240"/>
    <lineage>
        <taxon>Bacteria</taxon>
        <taxon>Bacillati</taxon>
        <taxon>Bacillota</taxon>
        <taxon>Clostridia</taxon>
        <taxon>Lachnospirales</taxon>
        <taxon>Lachnospiraceae</taxon>
        <taxon>Blautia</taxon>
    </lineage>
</organism>
<dbReference type="Proteomes" id="UP000095712">
    <property type="component" value="Unassembled WGS sequence"/>
</dbReference>
<dbReference type="InterPro" id="IPR041685">
    <property type="entry name" value="AAA_GajA/Old/RecF-like"/>
</dbReference>
<keyword evidence="2" id="KW-0067">ATP-binding</keyword>
<dbReference type="SUPFAM" id="SSF52540">
    <property type="entry name" value="P-loop containing nucleoside triphosphate hydrolases"/>
    <property type="match status" value="1"/>
</dbReference>
<sequence>MEANYLQLIYIRKESDYDNHKHKTEAILNGKYNIKQKDNGKIIVKKEKHYIAGLWGKSISDCYAIVGENGSGKTRLMNIIMELFRCLKDKNLAGSEQICILFENIQTEELEYYCLNSNLQFYLETDGEEKHICELSKDNIRKISENYKVAYVHNILSRQDYINDLSCDYDFSVGGLINRDFKMNVEMKYSSSRIDKIRNYFDKQQFQMIDFVYKFKQKNGKNLPLPLPKTIEIFFTDDHYNWEYIVKELKKLKWKGFTEAQIENEARTFQTKIQNMYKDFAEYVSLWIAETIKKLIINCFKEIVIPQVVPSPDTCHDCEIFWELFEKNIISKQNNIYRNTLTFLNELQSELRDHLCIKKTIDFIEWLEKNQSRIQTFEYPYFVWNNLFVPVDDGTYEFMTKLIRQYGDMNFAFPFYTFTFDISTGEYDFLSFFSELYSIVDKEEMPGNVYAYSAIDNNVNNLLLLLDEADLSFHPRWQKNFICWMTEFINSNFTGVKVQIIVATHSPILLSDFPSTNVSYLSKGRGKSGSAEDYMALKNDSRKTFGCNIHTLFLNSFFLEDCGTLGMLAEKKINELADFLLNDSDSDLDEQYVKNMIECIGEGILQKRLQKLYSRKFPNIPVQIEKKKQDNAISETLKLLKKQREEIDRLINELERKND</sequence>
<dbReference type="Pfam" id="PF13175">
    <property type="entry name" value="AAA_15"/>
    <property type="match status" value="1"/>
</dbReference>
<dbReference type="InterPro" id="IPR051396">
    <property type="entry name" value="Bact_Antivir_Def_Nuclease"/>
</dbReference>
<evidence type="ECO:0000313" key="3">
    <source>
        <dbReference type="Proteomes" id="UP000095712"/>
    </source>
</evidence>
<evidence type="ECO:0000259" key="1">
    <source>
        <dbReference type="Pfam" id="PF13175"/>
    </source>
</evidence>
<gene>
    <name evidence="2" type="ORF">ERS852523_02805</name>
</gene>
<reference evidence="2 3" key="1">
    <citation type="submission" date="2015-09" db="EMBL/GenBank/DDBJ databases">
        <authorList>
            <consortium name="Pathogen Informatics"/>
        </authorList>
    </citation>
    <scope>NUCLEOTIDE SEQUENCE [LARGE SCALE GENOMIC DNA]</scope>
    <source>
        <strain evidence="2 3">2789STDY5834911</strain>
    </source>
</reference>
<dbReference type="AlphaFoldDB" id="A0A174R7U1"/>
<protein>
    <submittedName>
        <fullName evidence="2">Predicted ATP-binding protein involved in virulence</fullName>
    </submittedName>
</protein>
<dbReference type="PANTHER" id="PTHR43581:SF4">
    <property type="entry name" value="ATP_GTP PHOSPHATASE"/>
    <property type="match status" value="1"/>
</dbReference>
<dbReference type="EMBL" id="CZAW01000032">
    <property type="protein sequence ID" value="CUP78549.1"/>
    <property type="molecule type" value="Genomic_DNA"/>
</dbReference>
<feature type="domain" description="Endonuclease GajA/Old nuclease/RecF-like AAA" evidence="1">
    <location>
        <begin position="452"/>
        <end position="509"/>
    </location>
</feature>
<dbReference type="Gene3D" id="3.40.50.300">
    <property type="entry name" value="P-loop containing nucleotide triphosphate hydrolases"/>
    <property type="match status" value="1"/>
</dbReference>
<dbReference type="InterPro" id="IPR027417">
    <property type="entry name" value="P-loop_NTPase"/>
</dbReference>
<dbReference type="RefSeq" id="WP_055152416.1">
    <property type="nucleotide sequence ID" value="NZ_CZAW01000032.1"/>
</dbReference>
<dbReference type="PANTHER" id="PTHR43581">
    <property type="entry name" value="ATP/GTP PHOSPHATASE"/>
    <property type="match status" value="1"/>
</dbReference>
<dbReference type="GO" id="GO:0005524">
    <property type="term" value="F:ATP binding"/>
    <property type="evidence" value="ECO:0007669"/>
    <property type="project" value="UniProtKB-KW"/>
</dbReference>
<name>A0A174R7U1_9FIRM</name>
<dbReference type="OrthoDB" id="9801813at2"/>
<evidence type="ECO:0000313" key="2">
    <source>
        <dbReference type="EMBL" id="CUP78549.1"/>
    </source>
</evidence>